<dbReference type="Pfam" id="PF05649">
    <property type="entry name" value="Peptidase_M13_N"/>
    <property type="match status" value="1"/>
</dbReference>
<protein>
    <submittedName>
        <fullName evidence="2">Neprilysin isoform X1</fullName>
    </submittedName>
</protein>
<evidence type="ECO:0000259" key="1">
    <source>
        <dbReference type="Pfam" id="PF05649"/>
    </source>
</evidence>
<dbReference type="Gene3D" id="1.10.1380.10">
    <property type="entry name" value="Neutral endopeptidase , domain2"/>
    <property type="match status" value="1"/>
</dbReference>
<feature type="domain" description="Peptidase M13 N-terminal" evidence="1">
    <location>
        <begin position="12"/>
        <end position="166"/>
    </location>
</feature>
<dbReference type="InterPro" id="IPR008753">
    <property type="entry name" value="Peptidase_M13_N"/>
</dbReference>
<feature type="non-terminal residue" evidence="2">
    <location>
        <position position="1"/>
    </location>
</feature>
<evidence type="ECO:0000313" key="2">
    <source>
        <dbReference type="EMBL" id="GLD75029.1"/>
    </source>
</evidence>
<organism evidence="2 3">
    <name type="scientific">Lates japonicus</name>
    <name type="common">Japanese lates</name>
    <dbReference type="NCBI Taxonomy" id="270547"/>
    <lineage>
        <taxon>Eukaryota</taxon>
        <taxon>Metazoa</taxon>
        <taxon>Chordata</taxon>
        <taxon>Craniata</taxon>
        <taxon>Vertebrata</taxon>
        <taxon>Euteleostomi</taxon>
        <taxon>Actinopterygii</taxon>
        <taxon>Neopterygii</taxon>
        <taxon>Teleostei</taxon>
        <taxon>Neoteleostei</taxon>
        <taxon>Acanthomorphata</taxon>
        <taxon>Carangaria</taxon>
        <taxon>Carangaria incertae sedis</taxon>
        <taxon>Centropomidae</taxon>
        <taxon>Lates</taxon>
    </lineage>
</organism>
<evidence type="ECO:0000313" key="3">
    <source>
        <dbReference type="Proteomes" id="UP001279410"/>
    </source>
</evidence>
<dbReference type="AlphaFoldDB" id="A0AAD3RLN7"/>
<name>A0AAD3RLN7_LATJO</name>
<sequence>MLPDVFEWLIAVDNWEANYGRTWRLEDAAAKLNEKYGTQLWLTFVGTDDRDLIHTSFMMRSYHTSFDNRLLSSLTSRCFLALSRLPRLHRTLCREACRAYEQFMIDLAKLIRTDRGLAINETRIREEVTRVMDLERNIANATDTPEDRNNPVLLYNKMELGDLNANFTLEVESQ</sequence>
<comment type="caution">
    <text evidence="2">The sequence shown here is derived from an EMBL/GenBank/DDBJ whole genome shotgun (WGS) entry which is preliminary data.</text>
</comment>
<dbReference type="Proteomes" id="UP001279410">
    <property type="component" value="Unassembled WGS sequence"/>
</dbReference>
<dbReference type="SUPFAM" id="SSF55486">
    <property type="entry name" value="Metalloproteases ('zincins'), catalytic domain"/>
    <property type="match status" value="1"/>
</dbReference>
<dbReference type="GO" id="GO:0006508">
    <property type="term" value="P:proteolysis"/>
    <property type="evidence" value="ECO:0007669"/>
    <property type="project" value="InterPro"/>
</dbReference>
<gene>
    <name evidence="2" type="ORF">AKAME5_002636200</name>
</gene>
<dbReference type="InterPro" id="IPR042089">
    <property type="entry name" value="Peptidase_M13_dom_2"/>
</dbReference>
<accession>A0AAD3RLN7</accession>
<dbReference type="EMBL" id="BRZM01002654">
    <property type="protein sequence ID" value="GLD75029.1"/>
    <property type="molecule type" value="Genomic_DNA"/>
</dbReference>
<keyword evidence="3" id="KW-1185">Reference proteome</keyword>
<proteinExistence type="predicted"/>
<reference evidence="2" key="1">
    <citation type="submission" date="2022-08" db="EMBL/GenBank/DDBJ databases">
        <title>Genome sequencing of akame (Lates japonicus).</title>
        <authorList>
            <person name="Hashiguchi Y."/>
            <person name="Takahashi H."/>
        </authorList>
    </citation>
    <scope>NUCLEOTIDE SEQUENCE</scope>
    <source>
        <strain evidence="2">Kochi</strain>
    </source>
</reference>